<protein>
    <submittedName>
        <fullName evidence="1">Uncharacterized protein</fullName>
    </submittedName>
</protein>
<dbReference type="EMBL" id="CM056742">
    <property type="protein sequence ID" value="KAJ8675994.1"/>
    <property type="molecule type" value="Genomic_DNA"/>
</dbReference>
<gene>
    <name evidence="1" type="ORF">QAD02_011780</name>
</gene>
<evidence type="ECO:0000313" key="2">
    <source>
        <dbReference type="Proteomes" id="UP001239111"/>
    </source>
</evidence>
<accession>A0ACC2P0E3</accession>
<sequence length="125" mass="14468">MKVKDRAKTEESGAGKLFCERQIMSKKFSFQCGRVEEYSARIQQKISSIHQAVESRSQAIRDPNEKVKMVQHVREEIDRRFNRIQEVDVEDAPFVITESLIKVYRDTSSSEEVVIKAHSESKSGY</sequence>
<dbReference type="Proteomes" id="UP001239111">
    <property type="component" value="Chromosome 2"/>
</dbReference>
<name>A0ACC2P0E3_9HYME</name>
<organism evidence="1 2">
    <name type="scientific">Eretmocerus hayati</name>
    <dbReference type="NCBI Taxonomy" id="131215"/>
    <lineage>
        <taxon>Eukaryota</taxon>
        <taxon>Metazoa</taxon>
        <taxon>Ecdysozoa</taxon>
        <taxon>Arthropoda</taxon>
        <taxon>Hexapoda</taxon>
        <taxon>Insecta</taxon>
        <taxon>Pterygota</taxon>
        <taxon>Neoptera</taxon>
        <taxon>Endopterygota</taxon>
        <taxon>Hymenoptera</taxon>
        <taxon>Apocrita</taxon>
        <taxon>Proctotrupomorpha</taxon>
        <taxon>Chalcidoidea</taxon>
        <taxon>Aphelinidae</taxon>
        <taxon>Aphelininae</taxon>
        <taxon>Eretmocerus</taxon>
    </lineage>
</organism>
<proteinExistence type="predicted"/>
<comment type="caution">
    <text evidence="1">The sequence shown here is derived from an EMBL/GenBank/DDBJ whole genome shotgun (WGS) entry which is preliminary data.</text>
</comment>
<evidence type="ECO:0000313" key="1">
    <source>
        <dbReference type="EMBL" id="KAJ8675994.1"/>
    </source>
</evidence>
<keyword evidence="2" id="KW-1185">Reference proteome</keyword>
<reference evidence="1" key="1">
    <citation type="submission" date="2023-04" db="EMBL/GenBank/DDBJ databases">
        <title>A chromosome-level genome assembly of the parasitoid wasp Eretmocerus hayati.</title>
        <authorList>
            <person name="Zhong Y."/>
            <person name="Liu S."/>
            <person name="Liu Y."/>
        </authorList>
    </citation>
    <scope>NUCLEOTIDE SEQUENCE</scope>
    <source>
        <strain evidence="1">ZJU_SS_LIU_2023</strain>
    </source>
</reference>